<protein>
    <submittedName>
        <fullName evidence="3">TIGR02234 family membrane protein</fullName>
    </submittedName>
</protein>
<gene>
    <name evidence="3" type="ORF">HH308_23765</name>
</gene>
<evidence type="ECO:0000256" key="2">
    <source>
        <dbReference type="SAM" id="Phobius"/>
    </source>
</evidence>
<evidence type="ECO:0000313" key="3">
    <source>
        <dbReference type="EMBL" id="NMO04240.1"/>
    </source>
</evidence>
<feature type="transmembrane region" description="Helical" evidence="2">
    <location>
        <begin position="126"/>
        <end position="149"/>
    </location>
</feature>
<dbReference type="AlphaFoldDB" id="A0A848KZV1"/>
<evidence type="ECO:0000256" key="1">
    <source>
        <dbReference type="SAM" id="MobiDB-lite"/>
    </source>
</evidence>
<dbReference type="NCBIfam" id="TIGR02234">
    <property type="entry name" value="trp_oprn_chp"/>
    <property type="match status" value="1"/>
</dbReference>
<name>A0A848KZV1_9ACTN</name>
<dbReference type="InterPro" id="IPR011746">
    <property type="entry name" value="Trp_synth-assoc_CHP"/>
</dbReference>
<feature type="region of interest" description="Disordered" evidence="1">
    <location>
        <begin position="174"/>
        <end position="210"/>
    </location>
</feature>
<dbReference type="EMBL" id="JABBNB010000032">
    <property type="protein sequence ID" value="NMO04240.1"/>
    <property type="molecule type" value="Genomic_DNA"/>
</dbReference>
<organism evidence="3 4">
    <name type="scientific">Gordonia asplenii</name>
    <dbReference type="NCBI Taxonomy" id="2725283"/>
    <lineage>
        <taxon>Bacteria</taxon>
        <taxon>Bacillati</taxon>
        <taxon>Actinomycetota</taxon>
        <taxon>Actinomycetes</taxon>
        <taxon>Mycobacteriales</taxon>
        <taxon>Gordoniaceae</taxon>
        <taxon>Gordonia</taxon>
    </lineage>
</organism>
<keyword evidence="2" id="KW-0812">Transmembrane</keyword>
<keyword evidence="4" id="KW-1185">Reference proteome</keyword>
<evidence type="ECO:0000313" key="4">
    <source>
        <dbReference type="Proteomes" id="UP000550729"/>
    </source>
</evidence>
<dbReference type="Pfam" id="PF09534">
    <property type="entry name" value="Trp_oprn_chp"/>
    <property type="match status" value="1"/>
</dbReference>
<keyword evidence="2" id="KW-0472">Membrane</keyword>
<keyword evidence="2" id="KW-1133">Transmembrane helix</keyword>
<dbReference type="Proteomes" id="UP000550729">
    <property type="component" value="Unassembled WGS sequence"/>
</dbReference>
<accession>A0A848KZV1</accession>
<feature type="transmembrane region" description="Helical" evidence="2">
    <location>
        <begin position="52"/>
        <end position="70"/>
    </location>
</feature>
<comment type="caution">
    <text evidence="3">The sequence shown here is derived from an EMBL/GenBank/DDBJ whole genome shotgun (WGS) entry which is preliminary data.</text>
</comment>
<dbReference type="InterPro" id="IPR019051">
    <property type="entry name" value="Trp_biosyn_TM_oprn/chp"/>
</dbReference>
<feature type="compositionally biased region" description="Basic and acidic residues" evidence="1">
    <location>
        <begin position="174"/>
        <end position="196"/>
    </location>
</feature>
<reference evidence="3 4" key="1">
    <citation type="submission" date="2020-04" db="EMBL/GenBank/DDBJ databases">
        <title>Gordonia sp. nov. TBRC 11910.</title>
        <authorList>
            <person name="Suriyachadkun C."/>
        </authorList>
    </citation>
    <scope>NUCLEOTIDE SEQUENCE [LARGE SCALE GENOMIC DNA]</scope>
    <source>
        <strain evidence="3 4">TBRC 11910</strain>
    </source>
</reference>
<proteinExistence type="predicted"/>
<feature type="transmembrane region" description="Helical" evidence="2">
    <location>
        <begin position="77"/>
        <end position="98"/>
    </location>
</feature>
<sequence length="210" mass="22350">MRRRQAGAAVALIAAAAALWAASRMVWATLTVTDDLSPIRALKVHGSDWSPWLTPLALVLLAAIAAGAAMRGWALRIVAILVALGGVLAASPAVSLLVGGDQDTYAAKAIDLSYRFRLLLVTTNSWAGVVVLIGAALAVVGGVLLLRVANGEAMSSKYSSPAARRAELEKKTFREYRERQQRTDDESSAPESERLLWDALDTGVDPTEEK</sequence>